<name>A0A2T7UUB4_9RHOB</name>
<evidence type="ECO:0000256" key="4">
    <source>
        <dbReference type="PROSITE-ProRule" id="PRU00335"/>
    </source>
</evidence>
<dbReference type="OrthoDB" id="8478851at2"/>
<evidence type="ECO:0000256" key="2">
    <source>
        <dbReference type="ARBA" id="ARBA00023125"/>
    </source>
</evidence>
<dbReference type="AlphaFoldDB" id="A0A2T7UUB4"/>
<evidence type="ECO:0000259" key="5">
    <source>
        <dbReference type="PROSITE" id="PS50977"/>
    </source>
</evidence>
<gene>
    <name evidence="6" type="ORF">DDE23_08485</name>
</gene>
<dbReference type="SUPFAM" id="SSF46689">
    <property type="entry name" value="Homeodomain-like"/>
    <property type="match status" value="1"/>
</dbReference>
<feature type="DNA-binding region" description="H-T-H motif" evidence="4">
    <location>
        <begin position="35"/>
        <end position="54"/>
    </location>
</feature>
<dbReference type="EMBL" id="QDDR01000003">
    <property type="protein sequence ID" value="PVE48159.1"/>
    <property type="molecule type" value="Genomic_DNA"/>
</dbReference>
<dbReference type="Pfam" id="PF21351">
    <property type="entry name" value="TetR_C_41"/>
    <property type="match status" value="1"/>
</dbReference>
<dbReference type="RefSeq" id="WP_107751533.1">
    <property type="nucleotide sequence ID" value="NZ_QBKF01000004.1"/>
</dbReference>
<dbReference type="PRINTS" id="PR00455">
    <property type="entry name" value="HTHTETR"/>
</dbReference>
<dbReference type="PROSITE" id="PS50977">
    <property type="entry name" value="HTH_TETR_2"/>
    <property type="match status" value="1"/>
</dbReference>
<keyword evidence="2 4" id="KW-0238">DNA-binding</keyword>
<accession>A0A2T7UUB4</accession>
<keyword evidence="7" id="KW-1185">Reference proteome</keyword>
<evidence type="ECO:0000256" key="1">
    <source>
        <dbReference type="ARBA" id="ARBA00023015"/>
    </source>
</evidence>
<evidence type="ECO:0000256" key="3">
    <source>
        <dbReference type="ARBA" id="ARBA00023163"/>
    </source>
</evidence>
<dbReference type="InterPro" id="IPR050109">
    <property type="entry name" value="HTH-type_TetR-like_transc_reg"/>
</dbReference>
<dbReference type="InterPro" id="IPR001647">
    <property type="entry name" value="HTH_TetR"/>
</dbReference>
<reference evidence="6 7" key="1">
    <citation type="journal article" date="2011" name="Syst. Appl. Microbiol.">
        <title>Defluviimonas denitrificans gen. nov., sp. nov., and Pararhodobacter aggregans gen. nov., sp. nov., non-phototrophic Rhodobacteraceae from the biofilter of a marine aquaculture.</title>
        <authorList>
            <person name="Foesel B.U."/>
            <person name="Drake H.L."/>
            <person name="Schramm A."/>
        </authorList>
    </citation>
    <scope>NUCLEOTIDE SEQUENCE [LARGE SCALE GENOMIC DNA]</scope>
    <source>
        <strain evidence="6 7">D1-19</strain>
    </source>
</reference>
<protein>
    <submittedName>
        <fullName evidence="6">TetR family transcriptional regulator</fullName>
    </submittedName>
</protein>
<dbReference type="Proteomes" id="UP000244810">
    <property type="component" value="Unassembled WGS sequence"/>
</dbReference>
<evidence type="ECO:0000313" key="6">
    <source>
        <dbReference type="EMBL" id="PVE48159.1"/>
    </source>
</evidence>
<dbReference type="Gene3D" id="1.10.357.10">
    <property type="entry name" value="Tetracycline Repressor, domain 2"/>
    <property type="match status" value="1"/>
</dbReference>
<comment type="caution">
    <text evidence="6">The sequence shown here is derived from an EMBL/GenBank/DDBJ whole genome shotgun (WGS) entry which is preliminary data.</text>
</comment>
<dbReference type="InterPro" id="IPR049484">
    <property type="entry name" value="Rv0078-like_C"/>
</dbReference>
<dbReference type="InterPro" id="IPR009057">
    <property type="entry name" value="Homeodomain-like_sf"/>
</dbReference>
<keyword evidence="1" id="KW-0805">Transcription regulation</keyword>
<keyword evidence="3" id="KW-0804">Transcription</keyword>
<dbReference type="PANTHER" id="PTHR30055">
    <property type="entry name" value="HTH-TYPE TRANSCRIPTIONAL REGULATOR RUTR"/>
    <property type="match status" value="1"/>
</dbReference>
<dbReference type="Pfam" id="PF00440">
    <property type="entry name" value="TetR_N"/>
    <property type="match status" value="1"/>
</dbReference>
<proteinExistence type="predicted"/>
<sequence length="191" mass="19753">MQERRSNADRRQETRAALLGAARALFTETGYAETGTPEIVARAGVTRGALYHHFADKRALFQALIEAEAQAIAAGIDAASLDASDPLTALRQGARAYFAAMQAPGRVRLMLIDGPAVLGPDEMRRIDAATGGATLREGLAALPGVTATGTELEALADLVSAMFDRAALAGAEGGDAGPHAAMIDSLLARLA</sequence>
<dbReference type="PANTHER" id="PTHR30055:SF234">
    <property type="entry name" value="HTH-TYPE TRANSCRIPTIONAL REGULATOR BETI"/>
    <property type="match status" value="1"/>
</dbReference>
<evidence type="ECO:0000313" key="7">
    <source>
        <dbReference type="Proteomes" id="UP000244810"/>
    </source>
</evidence>
<dbReference type="GO" id="GO:0003700">
    <property type="term" value="F:DNA-binding transcription factor activity"/>
    <property type="evidence" value="ECO:0007669"/>
    <property type="project" value="TreeGrafter"/>
</dbReference>
<feature type="domain" description="HTH tetR-type" evidence="5">
    <location>
        <begin position="12"/>
        <end position="72"/>
    </location>
</feature>
<dbReference type="GO" id="GO:0000976">
    <property type="term" value="F:transcription cis-regulatory region binding"/>
    <property type="evidence" value="ECO:0007669"/>
    <property type="project" value="TreeGrafter"/>
</dbReference>
<organism evidence="6 7">
    <name type="scientific">Pararhodobacter aggregans</name>
    <dbReference type="NCBI Taxonomy" id="404875"/>
    <lineage>
        <taxon>Bacteria</taxon>
        <taxon>Pseudomonadati</taxon>
        <taxon>Pseudomonadota</taxon>
        <taxon>Alphaproteobacteria</taxon>
        <taxon>Rhodobacterales</taxon>
        <taxon>Paracoccaceae</taxon>
        <taxon>Pararhodobacter</taxon>
    </lineage>
</organism>